<sequence length="120" mass="12609">DGWCAGADCQVEWVRASCQCTCASAILGIPTPAASAPCPTARGSRWLGGVRWSSCSHEDMFWCAMADCHVAGVQEHCPRKCSATVTFTSTITTTPYSTTMATTTGTPTVSFTRTSITGCS</sequence>
<proteinExistence type="predicted"/>
<accession>A0ABN9U9F0</accession>
<organism evidence="1 2">
    <name type="scientific">Prorocentrum cordatum</name>
    <dbReference type="NCBI Taxonomy" id="2364126"/>
    <lineage>
        <taxon>Eukaryota</taxon>
        <taxon>Sar</taxon>
        <taxon>Alveolata</taxon>
        <taxon>Dinophyceae</taxon>
        <taxon>Prorocentrales</taxon>
        <taxon>Prorocentraceae</taxon>
        <taxon>Prorocentrum</taxon>
    </lineage>
</organism>
<keyword evidence="2" id="KW-1185">Reference proteome</keyword>
<comment type="caution">
    <text evidence="1">The sequence shown here is derived from an EMBL/GenBank/DDBJ whole genome shotgun (WGS) entry which is preliminary data.</text>
</comment>
<reference evidence="1" key="1">
    <citation type="submission" date="2023-10" db="EMBL/GenBank/DDBJ databases">
        <authorList>
            <person name="Chen Y."/>
            <person name="Shah S."/>
            <person name="Dougan E. K."/>
            <person name="Thang M."/>
            <person name="Chan C."/>
        </authorList>
    </citation>
    <scope>NUCLEOTIDE SEQUENCE [LARGE SCALE GENOMIC DNA]</scope>
</reference>
<dbReference type="Proteomes" id="UP001189429">
    <property type="component" value="Unassembled WGS sequence"/>
</dbReference>
<evidence type="ECO:0000313" key="2">
    <source>
        <dbReference type="Proteomes" id="UP001189429"/>
    </source>
</evidence>
<gene>
    <name evidence="1" type="ORF">PCOR1329_LOCUS46415</name>
</gene>
<protein>
    <submittedName>
        <fullName evidence="1">Uncharacterized protein</fullName>
    </submittedName>
</protein>
<name>A0ABN9U9F0_9DINO</name>
<feature type="non-terminal residue" evidence="1">
    <location>
        <position position="120"/>
    </location>
</feature>
<feature type="non-terminal residue" evidence="1">
    <location>
        <position position="1"/>
    </location>
</feature>
<dbReference type="EMBL" id="CAUYUJ010015584">
    <property type="protein sequence ID" value="CAK0855890.1"/>
    <property type="molecule type" value="Genomic_DNA"/>
</dbReference>
<evidence type="ECO:0000313" key="1">
    <source>
        <dbReference type="EMBL" id="CAK0855890.1"/>
    </source>
</evidence>